<feature type="coiled-coil region" evidence="11">
    <location>
        <begin position="701"/>
        <end position="728"/>
    </location>
</feature>
<dbReference type="Gene3D" id="3.30.450.20">
    <property type="entry name" value="PAS domain"/>
    <property type="match status" value="1"/>
</dbReference>
<keyword evidence="6" id="KW-1133">Transmembrane helix</keyword>
<organism evidence="15 16">
    <name type="scientific">Polyrhizophydium stewartii</name>
    <dbReference type="NCBI Taxonomy" id="2732419"/>
    <lineage>
        <taxon>Eukaryota</taxon>
        <taxon>Fungi</taxon>
        <taxon>Fungi incertae sedis</taxon>
        <taxon>Chytridiomycota</taxon>
        <taxon>Chytridiomycota incertae sedis</taxon>
        <taxon>Chytridiomycetes</taxon>
        <taxon>Rhizophydiales</taxon>
        <taxon>Rhizophydiales incertae sedis</taxon>
        <taxon>Polyrhizophydium</taxon>
    </lineage>
</organism>
<dbReference type="InterPro" id="IPR029787">
    <property type="entry name" value="Nucleotide_cyclase"/>
</dbReference>
<keyword evidence="16" id="KW-1185">Reference proteome</keyword>
<dbReference type="CDD" id="cd00130">
    <property type="entry name" value="PAS"/>
    <property type="match status" value="1"/>
</dbReference>
<evidence type="ECO:0000256" key="5">
    <source>
        <dbReference type="ARBA" id="ARBA00022741"/>
    </source>
</evidence>
<feature type="compositionally biased region" description="Low complexity" evidence="12">
    <location>
        <begin position="9"/>
        <end position="31"/>
    </location>
</feature>
<dbReference type="Proteomes" id="UP001527925">
    <property type="component" value="Unassembled WGS sequence"/>
</dbReference>
<dbReference type="EMBL" id="JADGIZ020000001">
    <property type="protein sequence ID" value="KAL2920314.1"/>
    <property type="molecule type" value="Genomic_DNA"/>
</dbReference>
<dbReference type="SUPFAM" id="SSF55785">
    <property type="entry name" value="PYP-like sensor domain (PAS domain)"/>
    <property type="match status" value="1"/>
</dbReference>
<evidence type="ECO:0000259" key="13">
    <source>
        <dbReference type="PROSITE" id="PS50112"/>
    </source>
</evidence>
<feature type="compositionally biased region" description="Polar residues" evidence="12">
    <location>
        <begin position="416"/>
        <end position="431"/>
    </location>
</feature>
<name>A0ABR4NLJ8_9FUNG</name>
<evidence type="ECO:0000313" key="15">
    <source>
        <dbReference type="EMBL" id="KAL2920314.1"/>
    </source>
</evidence>
<dbReference type="InterPro" id="IPR018297">
    <property type="entry name" value="A/G_cyclase_CS"/>
</dbReference>
<dbReference type="Gene3D" id="3.30.70.1230">
    <property type="entry name" value="Nucleotide cyclase"/>
    <property type="match status" value="1"/>
</dbReference>
<dbReference type="PANTHER" id="PTHR11920">
    <property type="entry name" value="GUANYLYL CYCLASE"/>
    <property type="match status" value="1"/>
</dbReference>
<protein>
    <recommendedName>
        <fullName evidence="2">guanylate cyclase</fullName>
        <ecNumber evidence="2">4.6.1.2</ecNumber>
    </recommendedName>
</protein>
<evidence type="ECO:0000256" key="8">
    <source>
        <dbReference type="ARBA" id="ARBA00023239"/>
    </source>
</evidence>
<evidence type="ECO:0000256" key="7">
    <source>
        <dbReference type="ARBA" id="ARBA00023136"/>
    </source>
</evidence>
<dbReference type="SMART" id="SM00091">
    <property type="entry name" value="PAS"/>
    <property type="match status" value="1"/>
</dbReference>
<dbReference type="SUPFAM" id="SSF55073">
    <property type="entry name" value="Nucleotide cyclase"/>
    <property type="match status" value="1"/>
</dbReference>
<feature type="region of interest" description="Disordered" evidence="12">
    <location>
        <begin position="1"/>
        <end position="53"/>
    </location>
</feature>
<comment type="caution">
    <text evidence="15">The sequence shown here is derived from an EMBL/GenBank/DDBJ whole genome shotgun (WGS) entry which is preliminary data.</text>
</comment>
<evidence type="ECO:0000256" key="11">
    <source>
        <dbReference type="SAM" id="Coils"/>
    </source>
</evidence>
<sequence length="971" mass="108271">MSTSTGPRSSAKTPADDATAAPTQSAAAAAQRPRKIIAKYGGQQGEQNNRILSAESSFSDVTALNGQAPIPDMLITGQEAAASGAAEPTPQAVLPTAAGETGAESSLSINSSRQTTKSTLYEQMRKECERIEENLLRARREVYLQADVAFLMQRSDTELSNLQIAQAKEIKEKIESFEKNMKGRSERKETKKFQRSTMRRTKYRDMLILKQQTISKAATAIRLTVVEQREAFDILMVHVKAIHEQQRIDEASAHERKLDFEKAINNLEIDSQPDEVRDNLAKQFQVRQTHQAVLNKRINEHLREVQMVEVRHIKEKFDFERNCAEEAGNLKVLHAARIAEQIEAHVLEMNNEKERLQAEHEAKKQVLITHLHQVEVKRLQHAHRLALRNMKSEQEQRLAAFKHQRLSGNGLGTGAGSISSKLTSKMASRQESNADIDDASSDRSSQVSASPSRIAAGINGITPASSTFGGTRRSGNGSHTPTGSHISEDDDIRSTHSDDSRTHRVNAIASLVANQRQEKTNLMATLKAEMTELEQSHSAQMGEMDEEQRLELEKLVMEQREELELLRALQEKEMLVEQSVHEAEMVTMVERRVLNSVFASVNDGIINTTSDGTITRFNPAAVEIFGYTAAEAIGQNVSILMPDDIAKDHNRFILSYMNTGIKKVVGKSRRLEGKCKNGEIFPMQLSLSEVKEQDEHLFTAVARDLTKKVQLENEIREKEELEQRELQKLIGELDVTKAKTEDLLSQMLPRSVANQLMDGKQVTPQTFDNATVFFLDVVGFTTMCASMHPTETVSLLDAIYNTFDEVIQKYDAYKVETIGDSYLIVSGIPTPNGDRHASEIATLALEIMSKVHLFQFERNPSLKLRVRIGLNTGPVVAGVVGTKMPRYCLFGDTVNTGSRMESTSQPMRIQISESTHAMLKAAGGFQIVDRGEIEVKAKCWCVCGAAAQGKGKMRTYFLNGKENFPYELPPQ</sequence>
<dbReference type="PROSITE" id="PS00452">
    <property type="entry name" value="GUANYLATE_CYCLASE_1"/>
    <property type="match status" value="1"/>
</dbReference>
<comment type="subcellular location">
    <subcellularLocation>
        <location evidence="1">Membrane</location>
        <topology evidence="1">Single-pass type I membrane protein</topology>
    </subcellularLocation>
</comment>
<comment type="similarity">
    <text evidence="10">Belongs to the adenylyl cyclase class-4/guanylyl cyclase family.</text>
</comment>
<feature type="compositionally biased region" description="Basic and acidic residues" evidence="12">
    <location>
        <begin position="492"/>
        <end position="501"/>
    </location>
</feature>
<reference evidence="15 16" key="1">
    <citation type="submission" date="2023-09" db="EMBL/GenBank/DDBJ databases">
        <title>Pangenome analysis of Batrachochytrium dendrobatidis and related Chytrids.</title>
        <authorList>
            <person name="Yacoub M.N."/>
            <person name="Stajich J.E."/>
            <person name="James T.Y."/>
        </authorList>
    </citation>
    <scope>NUCLEOTIDE SEQUENCE [LARGE SCALE GENOMIC DNA]</scope>
    <source>
        <strain evidence="15 16">JEL0888</strain>
    </source>
</reference>
<evidence type="ECO:0000313" key="16">
    <source>
        <dbReference type="Proteomes" id="UP001527925"/>
    </source>
</evidence>
<dbReference type="PROSITE" id="PS50112">
    <property type="entry name" value="PAS"/>
    <property type="match status" value="1"/>
</dbReference>
<dbReference type="InterPro" id="IPR001054">
    <property type="entry name" value="A/G_cyclase"/>
</dbReference>
<dbReference type="InterPro" id="IPR035965">
    <property type="entry name" value="PAS-like_dom_sf"/>
</dbReference>
<keyword evidence="3" id="KW-0812">Transmembrane</keyword>
<dbReference type="Pfam" id="PF00211">
    <property type="entry name" value="Guanylate_cyc"/>
    <property type="match status" value="1"/>
</dbReference>
<evidence type="ECO:0000256" key="4">
    <source>
        <dbReference type="ARBA" id="ARBA00022729"/>
    </source>
</evidence>
<evidence type="ECO:0000256" key="2">
    <source>
        <dbReference type="ARBA" id="ARBA00012202"/>
    </source>
</evidence>
<dbReference type="InterPro" id="IPR000014">
    <property type="entry name" value="PAS"/>
</dbReference>
<dbReference type="PROSITE" id="PS50125">
    <property type="entry name" value="GUANYLATE_CYCLASE_2"/>
    <property type="match status" value="1"/>
</dbReference>
<keyword evidence="11" id="KW-0175">Coiled coil</keyword>
<keyword evidence="5" id="KW-0547">Nucleotide-binding</keyword>
<feature type="compositionally biased region" description="Low complexity" evidence="12">
    <location>
        <begin position="442"/>
        <end position="455"/>
    </location>
</feature>
<feature type="compositionally biased region" description="Polar residues" evidence="12">
    <location>
        <begin position="462"/>
        <end position="485"/>
    </location>
</feature>
<dbReference type="Pfam" id="PF13426">
    <property type="entry name" value="PAS_9"/>
    <property type="match status" value="1"/>
</dbReference>
<dbReference type="EC" id="4.6.1.2" evidence="2"/>
<evidence type="ECO:0000256" key="6">
    <source>
        <dbReference type="ARBA" id="ARBA00022989"/>
    </source>
</evidence>
<feature type="domain" description="PAS" evidence="13">
    <location>
        <begin position="590"/>
        <end position="644"/>
    </location>
</feature>
<keyword evidence="7" id="KW-0472">Membrane</keyword>
<evidence type="ECO:0000256" key="3">
    <source>
        <dbReference type="ARBA" id="ARBA00022692"/>
    </source>
</evidence>
<dbReference type="InterPro" id="IPR050401">
    <property type="entry name" value="Cyclic_nucleotide_synthase"/>
</dbReference>
<gene>
    <name evidence="15" type="ORF">HK105_200387</name>
</gene>
<feature type="coiled-coil region" evidence="11">
    <location>
        <begin position="339"/>
        <end position="396"/>
    </location>
</feature>
<keyword evidence="9" id="KW-0141">cGMP biosynthesis</keyword>
<dbReference type="SMART" id="SM00044">
    <property type="entry name" value="CYCc"/>
    <property type="match status" value="1"/>
</dbReference>
<keyword evidence="4" id="KW-0732">Signal</keyword>
<evidence type="ECO:0000256" key="9">
    <source>
        <dbReference type="ARBA" id="ARBA00023293"/>
    </source>
</evidence>
<accession>A0ABR4NLJ8</accession>
<feature type="region of interest" description="Disordered" evidence="12">
    <location>
        <begin position="403"/>
        <end position="501"/>
    </location>
</feature>
<evidence type="ECO:0000256" key="1">
    <source>
        <dbReference type="ARBA" id="ARBA00004479"/>
    </source>
</evidence>
<feature type="coiled-coil region" evidence="11">
    <location>
        <begin position="516"/>
        <end position="572"/>
    </location>
</feature>
<dbReference type="PANTHER" id="PTHR11920:SF335">
    <property type="entry name" value="GUANYLATE CYCLASE"/>
    <property type="match status" value="1"/>
</dbReference>
<dbReference type="Pfam" id="PF07701">
    <property type="entry name" value="HNOBA"/>
    <property type="match status" value="1"/>
</dbReference>
<evidence type="ECO:0000256" key="12">
    <source>
        <dbReference type="SAM" id="MobiDB-lite"/>
    </source>
</evidence>
<dbReference type="CDD" id="cd07302">
    <property type="entry name" value="CHD"/>
    <property type="match status" value="1"/>
</dbReference>
<evidence type="ECO:0000256" key="10">
    <source>
        <dbReference type="RuleBase" id="RU000405"/>
    </source>
</evidence>
<dbReference type="InterPro" id="IPR011645">
    <property type="entry name" value="HNOB_dom_associated"/>
</dbReference>
<feature type="domain" description="Guanylate cyclase" evidence="14">
    <location>
        <begin position="771"/>
        <end position="901"/>
    </location>
</feature>
<proteinExistence type="inferred from homology"/>
<dbReference type="NCBIfam" id="TIGR00229">
    <property type="entry name" value="sensory_box"/>
    <property type="match status" value="1"/>
</dbReference>
<evidence type="ECO:0000259" key="14">
    <source>
        <dbReference type="PROSITE" id="PS50125"/>
    </source>
</evidence>
<keyword evidence="8 10" id="KW-0456">Lyase</keyword>